<keyword evidence="4" id="KW-0560">Oxidoreductase</keyword>
<dbReference type="Gene3D" id="3.90.180.10">
    <property type="entry name" value="Medium-chain alcohol dehydrogenases, catalytic domain"/>
    <property type="match status" value="1"/>
</dbReference>
<organism evidence="6">
    <name type="scientific">Mycobacterium triplex</name>
    <dbReference type="NCBI Taxonomy" id="47839"/>
    <lineage>
        <taxon>Bacteria</taxon>
        <taxon>Bacillati</taxon>
        <taxon>Actinomycetota</taxon>
        <taxon>Actinomycetes</taxon>
        <taxon>Mycobacteriales</taxon>
        <taxon>Mycobacteriaceae</taxon>
        <taxon>Mycobacterium</taxon>
        <taxon>Mycobacterium simiae complex</taxon>
    </lineage>
</organism>
<evidence type="ECO:0000256" key="3">
    <source>
        <dbReference type="ARBA" id="ARBA00022833"/>
    </source>
</evidence>
<dbReference type="HOGENOM" id="CLU_026673_23_5_11"/>
<dbReference type="InterPro" id="IPR013154">
    <property type="entry name" value="ADH-like_N"/>
</dbReference>
<dbReference type="Pfam" id="PF08240">
    <property type="entry name" value="ADH_N"/>
    <property type="match status" value="1"/>
</dbReference>
<dbReference type="GO" id="GO:0016491">
    <property type="term" value="F:oxidoreductase activity"/>
    <property type="evidence" value="ECO:0007669"/>
    <property type="project" value="UniProtKB-KW"/>
</dbReference>
<dbReference type="SUPFAM" id="SSF50129">
    <property type="entry name" value="GroES-like"/>
    <property type="match status" value="1"/>
</dbReference>
<reference evidence="6" key="1">
    <citation type="journal article" date="2014" name="Genome Announc.">
        <title>Draft Genome Sequence of Mycobacterium triplex DSM 44626.</title>
        <authorList>
            <person name="Sassi M."/>
            <person name="Croce O."/>
            <person name="Robert C."/>
            <person name="Raoult D."/>
            <person name="Drancourt M."/>
        </authorList>
    </citation>
    <scope>NUCLEOTIDE SEQUENCE [LARGE SCALE GENOMIC DNA]</scope>
    <source>
        <strain evidence="6">DSM 44626</strain>
    </source>
</reference>
<comment type="cofactor">
    <cofactor evidence="1">
        <name>Zn(2+)</name>
        <dbReference type="ChEBI" id="CHEBI:29105"/>
    </cofactor>
</comment>
<evidence type="ECO:0000256" key="2">
    <source>
        <dbReference type="ARBA" id="ARBA00022723"/>
    </source>
</evidence>
<dbReference type="InterPro" id="IPR002328">
    <property type="entry name" value="ADH_Zn_CS"/>
</dbReference>
<gene>
    <name evidence="6" type="ORF">BN973_03478</name>
</gene>
<evidence type="ECO:0000259" key="5">
    <source>
        <dbReference type="Pfam" id="PF08240"/>
    </source>
</evidence>
<keyword evidence="3" id="KW-0862">Zinc</keyword>
<feature type="domain" description="Alcohol dehydrogenase-like N-terminal" evidence="5">
    <location>
        <begin position="9"/>
        <end position="88"/>
    </location>
</feature>
<reference evidence="6" key="2">
    <citation type="submission" date="2014-04" db="EMBL/GenBank/DDBJ databases">
        <authorList>
            <person name="Xu Y.W."/>
            <person name="Yang Q."/>
        </authorList>
    </citation>
    <scope>NUCLEOTIDE SEQUENCE</scope>
    <source>
        <strain evidence="6">DSM 44626</strain>
    </source>
</reference>
<keyword evidence="2" id="KW-0479">Metal-binding</keyword>
<dbReference type="STRING" id="47839.BN973_03478"/>
<dbReference type="PROSITE" id="PS00059">
    <property type="entry name" value="ADH_ZINC"/>
    <property type="match status" value="1"/>
</dbReference>
<dbReference type="InterPro" id="IPR011032">
    <property type="entry name" value="GroES-like_sf"/>
</dbReference>
<evidence type="ECO:0000256" key="1">
    <source>
        <dbReference type="ARBA" id="ARBA00001947"/>
    </source>
</evidence>
<protein>
    <submittedName>
        <fullName evidence="6">Dehydrogenase</fullName>
    </submittedName>
</protein>
<dbReference type="GO" id="GO:0008270">
    <property type="term" value="F:zinc ion binding"/>
    <property type="evidence" value="ECO:0007669"/>
    <property type="project" value="InterPro"/>
</dbReference>
<evidence type="ECO:0000256" key="4">
    <source>
        <dbReference type="ARBA" id="ARBA00023002"/>
    </source>
</evidence>
<evidence type="ECO:0000313" key="6">
    <source>
        <dbReference type="EMBL" id="CDO89107.1"/>
    </source>
</evidence>
<proteinExistence type="predicted"/>
<dbReference type="EMBL" id="HG964446">
    <property type="protein sequence ID" value="CDO89107.1"/>
    <property type="molecule type" value="Genomic_DNA"/>
</dbReference>
<dbReference type="PANTHER" id="PTHR42813">
    <property type="entry name" value="ZINC-TYPE ALCOHOL DEHYDROGENASE-LIKE"/>
    <property type="match status" value="1"/>
</dbReference>
<name>A0A024K0K3_9MYCO</name>
<sequence length="89" mass="9096">MLPDPGLPGPDGAVIQVRTAAICGSDLHFYDGDYPLFTPLPLGHEAIGTIVEVGPEVRTLTVGDDVLVSSVAGCGTCAGCQTRDPVTCV</sequence>
<accession>A0A024K0K3</accession>
<dbReference type="Proteomes" id="UP000028880">
    <property type="component" value="Unassembled WGS sequence"/>
</dbReference>
<dbReference type="eggNOG" id="COG1063">
    <property type="taxonomic scope" value="Bacteria"/>
</dbReference>
<dbReference type="PANTHER" id="PTHR42813:SF2">
    <property type="entry name" value="DEHYDROGENASE, ZINC-CONTAINING, PUTATIVE (AFU_ORTHOLOGUE AFUA_2G02810)-RELATED"/>
    <property type="match status" value="1"/>
</dbReference>
<dbReference type="AlphaFoldDB" id="A0A024K0K3"/>